<dbReference type="InterPro" id="IPR040256">
    <property type="entry name" value="At4g02000-like"/>
</dbReference>
<evidence type="ECO:0000256" key="1">
    <source>
        <dbReference type="SAM" id="MobiDB-lite"/>
    </source>
</evidence>
<dbReference type="EMBL" id="JARYMX010000026">
    <property type="protein sequence ID" value="KAJ9536403.1"/>
    <property type="molecule type" value="Genomic_DNA"/>
</dbReference>
<organism evidence="3 4">
    <name type="scientific">Centaurea solstitialis</name>
    <name type="common">yellow star-thistle</name>
    <dbReference type="NCBI Taxonomy" id="347529"/>
    <lineage>
        <taxon>Eukaryota</taxon>
        <taxon>Viridiplantae</taxon>
        <taxon>Streptophyta</taxon>
        <taxon>Embryophyta</taxon>
        <taxon>Tracheophyta</taxon>
        <taxon>Spermatophyta</taxon>
        <taxon>Magnoliopsida</taxon>
        <taxon>eudicotyledons</taxon>
        <taxon>Gunneridae</taxon>
        <taxon>Pentapetalae</taxon>
        <taxon>asterids</taxon>
        <taxon>campanulids</taxon>
        <taxon>Asterales</taxon>
        <taxon>Asteraceae</taxon>
        <taxon>Carduoideae</taxon>
        <taxon>Cardueae</taxon>
        <taxon>Centaureinae</taxon>
        <taxon>Centaurea</taxon>
    </lineage>
</organism>
<keyword evidence="4" id="KW-1185">Reference proteome</keyword>
<dbReference type="AlphaFoldDB" id="A0AA38SCN6"/>
<dbReference type="PANTHER" id="PTHR31286">
    <property type="entry name" value="GLYCINE-RICH CELL WALL STRUCTURAL PROTEIN 1.8-LIKE"/>
    <property type="match status" value="1"/>
</dbReference>
<name>A0AA38SCN6_9ASTR</name>
<dbReference type="Proteomes" id="UP001172457">
    <property type="component" value="Unassembled WGS sequence"/>
</dbReference>
<dbReference type="PANTHER" id="PTHR31286:SF99">
    <property type="entry name" value="DUF4283 DOMAIN-CONTAINING PROTEIN"/>
    <property type="match status" value="1"/>
</dbReference>
<proteinExistence type="predicted"/>
<evidence type="ECO:0000259" key="2">
    <source>
        <dbReference type="Pfam" id="PF14111"/>
    </source>
</evidence>
<feature type="region of interest" description="Disordered" evidence="1">
    <location>
        <begin position="322"/>
        <end position="341"/>
    </location>
</feature>
<reference evidence="3" key="1">
    <citation type="submission" date="2023-03" db="EMBL/GenBank/DDBJ databases">
        <title>Chromosome-scale reference genome and RAD-based genetic map of yellow starthistle (Centaurea solstitialis) reveal putative structural variation and QTLs associated with invader traits.</title>
        <authorList>
            <person name="Reatini B."/>
            <person name="Cang F.A."/>
            <person name="Jiang Q."/>
            <person name="Mckibben M.T.W."/>
            <person name="Barker M.S."/>
            <person name="Rieseberg L.H."/>
            <person name="Dlugosch K.M."/>
        </authorList>
    </citation>
    <scope>NUCLEOTIDE SEQUENCE</scope>
    <source>
        <strain evidence="3">CAN-66</strain>
        <tissue evidence="3">Leaf</tissue>
    </source>
</reference>
<evidence type="ECO:0000313" key="4">
    <source>
        <dbReference type="Proteomes" id="UP001172457"/>
    </source>
</evidence>
<gene>
    <name evidence="3" type="ORF">OSB04_un000416</name>
</gene>
<sequence length="386" mass="42369">MDNSSPVEGLGELDPTMVVTDCVSDDESMGSKDMDKPTTRPSVFDRLDVDERLKLNETVLNYAKAVGDVGATALSFFPLANKAQSCIHIPKELATEVMKTHKATLYGYFLGPRLHFPVVERYVKAAWGKYGFSEAMMNNNGIYFFKFNDFGGSNQVVEAGPLMIRGVPMFLEHWDPVKGLTKPTHTTCPLWVKLHDVPLVAFNKEGISRIASALGVPKQMDACTASMCDKAWGRPGFAKVLIETWAVGELKRELQVVIPSLSGGDDVRVKVRVEYIWEPLQCSHCLVFGHKVTSCAKAVVAQKAKGKAVEVDADGFTKVQRKEWRPKQGGSTSGTKSDDHNLTQVVAVVSTVEPTASQDLVNVEKEVMSDLTGVKDKNQTEENVEG</sequence>
<evidence type="ECO:0000313" key="3">
    <source>
        <dbReference type="EMBL" id="KAJ9536403.1"/>
    </source>
</evidence>
<accession>A0AA38SCN6</accession>
<dbReference type="Pfam" id="PF14111">
    <property type="entry name" value="DUF4283"/>
    <property type="match status" value="1"/>
</dbReference>
<comment type="caution">
    <text evidence="3">The sequence shown here is derived from an EMBL/GenBank/DDBJ whole genome shotgun (WGS) entry which is preliminary data.</text>
</comment>
<dbReference type="InterPro" id="IPR025558">
    <property type="entry name" value="DUF4283"/>
</dbReference>
<feature type="domain" description="DUF4283" evidence="2">
    <location>
        <begin position="99"/>
        <end position="180"/>
    </location>
</feature>
<protein>
    <recommendedName>
        <fullName evidence="2">DUF4283 domain-containing protein</fullName>
    </recommendedName>
</protein>